<dbReference type="CDD" id="cd06593">
    <property type="entry name" value="GH31_xylosidase_YicI"/>
    <property type="match status" value="1"/>
</dbReference>
<evidence type="ECO:0000259" key="4">
    <source>
        <dbReference type="Pfam" id="PF13802"/>
    </source>
</evidence>
<reference evidence="6 7" key="1">
    <citation type="submission" date="2019-03" db="EMBL/GenBank/DDBJ databases">
        <title>Genomic Encyclopedia of Type Strains, Phase IV (KMG-IV): sequencing the most valuable type-strain genomes for metagenomic binning, comparative biology and taxonomic classification.</title>
        <authorList>
            <person name="Goeker M."/>
        </authorList>
    </citation>
    <scope>NUCLEOTIDE SEQUENCE [LARGE SCALE GENOMIC DNA]</scope>
    <source>
        <strain evidence="6 7">DSM 2132</strain>
    </source>
</reference>
<sequence>MGSPLSSPPVTLDRLSPNWSAVPALHATGRATLATDRLAVIATDAGPLRLALWDQGLRLWLGPERRDDYAILTDPPAALPLALSETDGASILEAGDLRLTVEHAPLSFTLERAGELVQRSPTDGHFRRRFRMPPLARLAEGWLVGFDLPSGWPVYGLGEKWGPLDKRGQFIRSCNHDALGVNSEWSYKNTPFAWSPAGWGLFAHTPAPVAHAVGFATWSHRAYGLLVEDPSLDLFLFAGADGGDLIATYTRLTGRAPVPPLWSLGVILSRAYYRDAQAVLDAAAEVRARAMPCDVITLDGRTWQHTETRFAFEWDGARYPDPAAVIKALRALDFKVCLWEYPLVSVHNPLFETMAARGWLLTDGRTGLPYRYRFDPEPFGEVLTPLPDSGLVDFTHPDAYAYWRDRHAELFATGVHMIKPDFGEQVEEPCVAHNGEGGHALHNVYALLYNRCVYEAAERYAPDGAFLFSRAAWAGSQRYPAQWGGDPQADWEGLAASIRGALSWGLSGAPFYATDVGGFYGDDRDPVLYVRWTQAAVFAAHLRLHGLGEREPWSYGPEAERLSIAALRLRYRLIPYLWDAMATAAATGLPVQRAMALAYPQESEAWRFDTQFLFGDHMLVAPCLRPDGRVDIYLPEGRWRQFPSNTPYEGGRVHRLTLALDQMAVFVPEGRAIPLGPEVETTAVLPQGPVVAETWMAG</sequence>
<evidence type="ECO:0000259" key="5">
    <source>
        <dbReference type="Pfam" id="PF21365"/>
    </source>
</evidence>
<dbReference type="FunCoup" id="A0A4R2PQD0">
    <property type="interactions" value="344"/>
</dbReference>
<dbReference type="Pfam" id="PF13802">
    <property type="entry name" value="Gal_mutarotas_2"/>
    <property type="match status" value="1"/>
</dbReference>
<dbReference type="GO" id="GO:0004553">
    <property type="term" value="F:hydrolase activity, hydrolyzing O-glycosyl compounds"/>
    <property type="evidence" value="ECO:0007669"/>
    <property type="project" value="InterPro"/>
</dbReference>
<evidence type="ECO:0000313" key="7">
    <source>
        <dbReference type="Proteomes" id="UP000295399"/>
    </source>
</evidence>
<dbReference type="InterPro" id="IPR048395">
    <property type="entry name" value="Glyco_hydro_31_C"/>
</dbReference>
<dbReference type="Gene3D" id="2.60.40.1760">
    <property type="entry name" value="glycosyl hydrolase (family 31)"/>
    <property type="match status" value="1"/>
</dbReference>
<dbReference type="InterPro" id="IPR051816">
    <property type="entry name" value="Glycosyl_Hydrolase_31"/>
</dbReference>
<dbReference type="SUPFAM" id="SSF51445">
    <property type="entry name" value="(Trans)glycosidases"/>
    <property type="match status" value="1"/>
</dbReference>
<accession>A0A4R2PQD0</accession>
<feature type="domain" description="Glycosyl hydrolase family 31 C-terminal" evidence="5">
    <location>
        <begin position="588"/>
        <end position="673"/>
    </location>
</feature>
<dbReference type="InParanoid" id="A0A4R2PQD0"/>
<dbReference type="SUPFAM" id="SSF51011">
    <property type="entry name" value="Glycosyl hydrolase domain"/>
    <property type="match status" value="1"/>
</dbReference>
<dbReference type="RefSeq" id="WP_200287480.1">
    <property type="nucleotide sequence ID" value="NZ_JACIGF010000002.1"/>
</dbReference>
<dbReference type="PANTHER" id="PTHR43863:SF2">
    <property type="entry name" value="MALTASE-GLUCOAMYLASE"/>
    <property type="match status" value="1"/>
</dbReference>
<gene>
    <name evidence="6" type="ORF">EV659_102413</name>
</gene>
<feature type="domain" description="Glycoside hydrolase family 31 N-terminal" evidence="4">
    <location>
        <begin position="65"/>
        <end position="209"/>
    </location>
</feature>
<protein>
    <submittedName>
        <fullName evidence="6">Alpha-D-xyloside xylohydrolase</fullName>
    </submittedName>
</protein>
<comment type="caution">
    <text evidence="6">The sequence shown here is derived from an EMBL/GenBank/DDBJ whole genome shotgun (WGS) entry which is preliminary data.</text>
</comment>
<dbReference type="InterPro" id="IPR017853">
    <property type="entry name" value="GH"/>
</dbReference>
<feature type="domain" description="Glycoside hydrolase family 31 TIM barrel" evidence="3">
    <location>
        <begin position="257"/>
        <end position="579"/>
    </location>
</feature>
<dbReference type="GO" id="GO:0005975">
    <property type="term" value="P:carbohydrate metabolic process"/>
    <property type="evidence" value="ECO:0007669"/>
    <property type="project" value="InterPro"/>
</dbReference>
<dbReference type="SUPFAM" id="SSF74650">
    <property type="entry name" value="Galactose mutarotase-like"/>
    <property type="match status" value="1"/>
</dbReference>
<dbReference type="Pfam" id="PF21365">
    <property type="entry name" value="Glyco_hydro_31_3rd"/>
    <property type="match status" value="1"/>
</dbReference>
<dbReference type="InterPro" id="IPR025887">
    <property type="entry name" value="Glyco_hydro_31_N_dom"/>
</dbReference>
<dbReference type="Proteomes" id="UP000295399">
    <property type="component" value="Unassembled WGS sequence"/>
</dbReference>
<dbReference type="InterPro" id="IPR013780">
    <property type="entry name" value="Glyco_hydro_b"/>
</dbReference>
<keyword evidence="2 6" id="KW-0378">Hydrolase</keyword>
<evidence type="ECO:0000256" key="1">
    <source>
        <dbReference type="ARBA" id="ARBA00007806"/>
    </source>
</evidence>
<keyword evidence="7" id="KW-1185">Reference proteome</keyword>
<dbReference type="CDD" id="cd14752">
    <property type="entry name" value="GH31_N"/>
    <property type="match status" value="1"/>
</dbReference>
<organism evidence="6 7">
    <name type="scientific">Rhodothalassium salexigens DSM 2132</name>
    <dbReference type="NCBI Taxonomy" id="1188247"/>
    <lineage>
        <taxon>Bacteria</taxon>
        <taxon>Pseudomonadati</taxon>
        <taxon>Pseudomonadota</taxon>
        <taxon>Alphaproteobacteria</taxon>
        <taxon>Rhodothalassiales</taxon>
        <taxon>Rhodothalassiaceae</taxon>
        <taxon>Rhodothalassium</taxon>
    </lineage>
</organism>
<keyword evidence="2" id="KW-0326">Glycosidase</keyword>
<evidence type="ECO:0000256" key="2">
    <source>
        <dbReference type="RuleBase" id="RU361185"/>
    </source>
</evidence>
<comment type="similarity">
    <text evidence="1 2">Belongs to the glycosyl hydrolase 31 family.</text>
</comment>
<dbReference type="InterPro" id="IPR011013">
    <property type="entry name" value="Gal_mutarotase_sf_dom"/>
</dbReference>
<dbReference type="Pfam" id="PF01055">
    <property type="entry name" value="Glyco_hydro_31_2nd"/>
    <property type="match status" value="1"/>
</dbReference>
<dbReference type="InterPro" id="IPR000322">
    <property type="entry name" value="Glyco_hydro_31_TIM"/>
</dbReference>
<proteinExistence type="inferred from homology"/>
<dbReference type="Gene3D" id="3.20.20.80">
    <property type="entry name" value="Glycosidases"/>
    <property type="match status" value="1"/>
</dbReference>
<dbReference type="GO" id="GO:0030246">
    <property type="term" value="F:carbohydrate binding"/>
    <property type="evidence" value="ECO:0007669"/>
    <property type="project" value="InterPro"/>
</dbReference>
<dbReference type="AlphaFoldDB" id="A0A4R2PQD0"/>
<dbReference type="Gene3D" id="2.60.40.1180">
    <property type="entry name" value="Golgi alpha-mannosidase II"/>
    <property type="match status" value="1"/>
</dbReference>
<evidence type="ECO:0000313" key="6">
    <source>
        <dbReference type="EMBL" id="TCP38002.1"/>
    </source>
</evidence>
<dbReference type="PANTHER" id="PTHR43863">
    <property type="entry name" value="HYDROLASE, PUTATIVE (AFU_ORTHOLOGUE AFUA_1G03140)-RELATED"/>
    <property type="match status" value="1"/>
</dbReference>
<evidence type="ECO:0000259" key="3">
    <source>
        <dbReference type="Pfam" id="PF01055"/>
    </source>
</evidence>
<name>A0A4R2PQD0_RHOSA</name>
<dbReference type="EMBL" id="SLXO01000002">
    <property type="protein sequence ID" value="TCP38002.1"/>
    <property type="molecule type" value="Genomic_DNA"/>
</dbReference>